<dbReference type="PRINTS" id="PR00313">
    <property type="entry name" value="CABNDNGRPT"/>
</dbReference>
<dbReference type="Gene3D" id="2.150.10.10">
    <property type="entry name" value="Serralysin-like metalloprotease, C-terminal"/>
    <property type="match status" value="4"/>
</dbReference>
<evidence type="ECO:0000256" key="2">
    <source>
        <dbReference type="ARBA" id="ARBA00004613"/>
    </source>
</evidence>
<dbReference type="Pfam" id="PF08548">
    <property type="entry name" value="Peptidase_M10_C"/>
    <property type="match status" value="1"/>
</dbReference>
<protein>
    <recommendedName>
        <fullName evidence="5">Peptidase M10 serralysin C-terminal domain-containing protein</fullName>
    </recommendedName>
</protein>
<evidence type="ECO:0000256" key="4">
    <source>
        <dbReference type="ARBA" id="ARBA00022737"/>
    </source>
</evidence>
<proteinExistence type="predicted"/>
<name>A0A512AQ55_9SPHN</name>
<dbReference type="Pfam" id="PF00353">
    <property type="entry name" value="HemolysinCabind"/>
    <property type="match status" value="7"/>
</dbReference>
<dbReference type="PANTHER" id="PTHR38340">
    <property type="entry name" value="S-LAYER PROTEIN"/>
    <property type="match status" value="1"/>
</dbReference>
<organism evidence="6 7">
    <name type="scientific">Novosphingobium sediminis</name>
    <dbReference type="NCBI Taxonomy" id="707214"/>
    <lineage>
        <taxon>Bacteria</taxon>
        <taxon>Pseudomonadati</taxon>
        <taxon>Pseudomonadota</taxon>
        <taxon>Alphaproteobacteria</taxon>
        <taxon>Sphingomonadales</taxon>
        <taxon>Sphingomonadaceae</taxon>
        <taxon>Novosphingobium</taxon>
    </lineage>
</organism>
<comment type="caution">
    <text evidence="6">The sequence shown here is derived from an EMBL/GenBank/DDBJ whole genome shotgun (WGS) entry which is preliminary data.</text>
</comment>
<dbReference type="EMBL" id="BJYR01000026">
    <property type="protein sequence ID" value="GEO01727.1"/>
    <property type="molecule type" value="Genomic_DNA"/>
</dbReference>
<dbReference type="InterPro" id="IPR050557">
    <property type="entry name" value="RTX_toxin/Mannuronan_C5-epim"/>
</dbReference>
<dbReference type="PROSITE" id="PS00330">
    <property type="entry name" value="HEMOLYSIN_CALCIUM"/>
    <property type="match status" value="1"/>
</dbReference>
<dbReference type="InterPro" id="IPR018511">
    <property type="entry name" value="Hemolysin-typ_Ca-bd_CS"/>
</dbReference>
<evidence type="ECO:0000256" key="3">
    <source>
        <dbReference type="ARBA" id="ARBA00022525"/>
    </source>
</evidence>
<evidence type="ECO:0000313" key="7">
    <source>
        <dbReference type="Proteomes" id="UP000321464"/>
    </source>
</evidence>
<dbReference type="SUPFAM" id="SSF51120">
    <property type="entry name" value="beta-Roll"/>
    <property type="match status" value="4"/>
</dbReference>
<dbReference type="InterPro" id="IPR034033">
    <property type="entry name" value="Serralysin-like"/>
</dbReference>
<comment type="subcellular location">
    <subcellularLocation>
        <location evidence="2">Secreted</location>
    </subcellularLocation>
</comment>
<evidence type="ECO:0000256" key="1">
    <source>
        <dbReference type="ARBA" id="ARBA00001913"/>
    </source>
</evidence>
<reference evidence="6 7" key="1">
    <citation type="submission" date="2019-07" db="EMBL/GenBank/DDBJ databases">
        <title>Whole genome shotgun sequence of Novosphingobium sediminis NBRC 106119.</title>
        <authorList>
            <person name="Hosoyama A."/>
            <person name="Uohara A."/>
            <person name="Ohji S."/>
            <person name="Ichikawa N."/>
        </authorList>
    </citation>
    <scope>NUCLEOTIDE SEQUENCE [LARGE SCALE GENOMIC DNA]</scope>
    <source>
        <strain evidence="6 7">NBRC 106119</strain>
    </source>
</reference>
<dbReference type="GO" id="GO:0005509">
    <property type="term" value="F:calcium ion binding"/>
    <property type="evidence" value="ECO:0007669"/>
    <property type="project" value="InterPro"/>
</dbReference>
<evidence type="ECO:0000259" key="5">
    <source>
        <dbReference type="Pfam" id="PF08548"/>
    </source>
</evidence>
<dbReference type="InterPro" id="IPR024079">
    <property type="entry name" value="MetalloPept_cat_dom_sf"/>
</dbReference>
<dbReference type="InterPro" id="IPR013858">
    <property type="entry name" value="Peptidase_M10B_C"/>
</dbReference>
<dbReference type="AlphaFoldDB" id="A0A512AQ55"/>
<comment type="cofactor">
    <cofactor evidence="1">
        <name>Ca(2+)</name>
        <dbReference type="ChEBI" id="CHEBI:29108"/>
    </cofactor>
</comment>
<accession>A0A512AQ55</accession>
<keyword evidence="7" id="KW-1185">Reference proteome</keyword>
<dbReference type="SUPFAM" id="SSF55486">
    <property type="entry name" value="Metalloproteases ('zincins'), catalytic domain"/>
    <property type="match status" value="1"/>
</dbReference>
<dbReference type="PANTHER" id="PTHR38340:SF1">
    <property type="entry name" value="S-LAYER PROTEIN"/>
    <property type="match status" value="1"/>
</dbReference>
<sequence length="991" mass="99107">MIDGMLAGTKWNGAITYSDTDSPTDYQAGYYSDGDGNGISAQNEGFSQFNSQQMKALHSALSGTLYNQQSAASVALSVASFTNLDISYAGAGNGTATIRVANSNDPGTAYAYYPSNSNYGGDSFFGNFYDPYPTASLKTPVAGNYAWYTYLHEMGHSLGLKHSQETGGPGNVAVPFEYDNSEFTVMSYRSYAGAPIDYIHFGVWGAPQTYMMLDIAALQTLYGADYTVNSGNTTYIWTPSNGNTVINGEVAIAPGANVIFATIWDGGGIDTYDLSAYSTNMRIDLTPGGSSLFDAAQAADLGDGNSARGNIYNAMTFGGSNASLIENVIGGSGNDTITGNDADNVINGGAGDDTLNGGSGSDTASYEGAASGVTVSLAISGAQATGGAGSDTLNSIENLIGSASADTLTGDGGNNAINGGVGGDLIDGGAGDDTMTGGLGDDTFVVDSAGDKAIELSGQGTDTVKSSVTYALSGALYPSGTFIENLVLTGAAAINGTGNGLANTLTGNNAANTLDGLGGADTMSGGLGDDIYIVDNIGDKAIELGGQGTDTVRSSVTYALSGALYPTGTFIENLVLTGAAAINGTGNGLANTLTGNNAANTLDGLGGADTMNGGFGDDTYIVDNVNDVANELNGQGSDTVRSSVTYSLSGALYPSGTYIENLVLTGGAAINGTGNGLANTLTGNVAANTLNGAGGADTMIGGQGNDTYIVDNVGDKVIELNGEGYDTIFSSVTYAISGAMYPTGTSVEALTLTGNAAINGTGNGSDNTLTGNSAANTLNGAGGVDTMIGGAGNDTYIVDNVGDKVNELNGEGFDSVFSSVTYALSGALYPTGTFVEALTLTGSTAINGTGNGLNNVLTGNSGVNTLSGLGGNDRIDGGLGSDTLTGGTGADTFIFSTALAPANIDSITDFSVVDDTIQLASSVFTGLVAGVLDASAFYIGAAAHASTDRIIYNSATGALFFDSDGDGATSAVQFATLASGLALTYADFLVA</sequence>
<keyword evidence="4" id="KW-0677">Repeat</keyword>
<dbReference type="GO" id="GO:0005615">
    <property type="term" value="C:extracellular space"/>
    <property type="evidence" value="ECO:0007669"/>
    <property type="project" value="InterPro"/>
</dbReference>
<feature type="domain" description="Peptidase M10 serralysin C-terminal" evidence="5">
    <location>
        <begin position="251"/>
        <end position="367"/>
    </location>
</feature>
<dbReference type="Proteomes" id="UP000321464">
    <property type="component" value="Unassembled WGS sequence"/>
</dbReference>
<keyword evidence="3" id="KW-0964">Secreted</keyword>
<dbReference type="InterPro" id="IPR001343">
    <property type="entry name" value="Hemolysn_Ca-bd"/>
</dbReference>
<dbReference type="CDD" id="cd04277">
    <property type="entry name" value="ZnMc_serralysin_like"/>
    <property type="match status" value="1"/>
</dbReference>
<evidence type="ECO:0000313" key="6">
    <source>
        <dbReference type="EMBL" id="GEO01727.1"/>
    </source>
</evidence>
<dbReference type="Gene3D" id="3.40.390.10">
    <property type="entry name" value="Collagenase (Catalytic Domain)"/>
    <property type="match status" value="1"/>
</dbReference>
<dbReference type="GO" id="GO:0008237">
    <property type="term" value="F:metallopeptidase activity"/>
    <property type="evidence" value="ECO:0007669"/>
    <property type="project" value="InterPro"/>
</dbReference>
<dbReference type="InterPro" id="IPR011049">
    <property type="entry name" value="Serralysin-like_metalloprot_C"/>
</dbReference>
<gene>
    <name evidence="6" type="ORF">NSE01_35590</name>
</gene>